<organism evidence="2 3">
    <name type="scientific">Herpetosiphon aurantiacus (strain ATCC 23779 / DSM 785 / 114-95)</name>
    <dbReference type="NCBI Taxonomy" id="316274"/>
    <lineage>
        <taxon>Bacteria</taxon>
        <taxon>Bacillati</taxon>
        <taxon>Chloroflexota</taxon>
        <taxon>Chloroflexia</taxon>
        <taxon>Herpetosiphonales</taxon>
        <taxon>Herpetosiphonaceae</taxon>
        <taxon>Herpetosiphon</taxon>
    </lineage>
</organism>
<evidence type="ECO:0000313" key="2">
    <source>
        <dbReference type="EMBL" id="ABX04617.1"/>
    </source>
</evidence>
<evidence type="ECO:0000313" key="3">
    <source>
        <dbReference type="Proteomes" id="UP000000787"/>
    </source>
</evidence>
<dbReference type="HOGENOM" id="CLU_352945_0_0_0"/>
<dbReference type="InParanoid" id="A9AVC6"/>
<sequence length="796" mass="84139">MPWELQIHHLDIRSVGDATVILALDNNVVQRSVLIDGGRADAAPIVHNYLANTLNLNTLDVIVNTHYDDDHLSGLISLMATANTNVYDNVRCFDQGRPPNNSDYYANAPYRANGANTSFKRGKDQYGNEYIIRAAPKKYEQYVTEIARVNTRVRVTSTVNSFYLTTYDQNDIPTNPGNRNGYTDTILMQWNYYAAYPTINYPAGGLPNVVNFDNPAWLIGQEIMWNGAVYVPGAPTITCIAANKYVSRAGVNAAPAFISTASIYNGPNRRMSDADINDQENKNDNAKSLAFIIEFNNHRYYVGGDIERPQEDGFTNPNTGNFQLGIRDYLVPQSRIDQRVLSMKTSHHGSATASSRTFISQLMPMATFISTGSGNHHDHPAQSTVNTLDGYPEQPILGDPNQRLRHPPAPPQSPQQPNPYYLTGYQNVLVNPPLSYGGIASRTAGDPANNIAGHIKLTVTEAQSQLAIVGQVYRGVVAVVNQINQSQNQNVDPVPIATAATKIGTAAAVAAVLGVNDQGLQAIINSCAWVGNDINNLSVVGAAITAMNTFVPTNPNDPNDTAAEAAKNAAQNVDNGARVGHVGVGASTAIGYAVTGANANVISVATSNAGATQTAATAAGNAATYIYNHIANSINGPDVAYADRQAGFAAAAALGGVANGNLTAANATILACAHALAMPIGADPNNAALYAGADQIAQWITAVALAMNLNNNLACLAGAVASASYYLGNPADVDLAVSEALKAIAVANNTADQAGNAALQAATLVQNDLCNVQFDEIDPNPLNLAGFVAENIAVTY</sequence>
<dbReference type="PANTHER" id="PTHR30619:SF1">
    <property type="entry name" value="RECOMBINATION PROTEIN 2"/>
    <property type="match status" value="1"/>
</dbReference>
<dbReference type="InterPro" id="IPR036866">
    <property type="entry name" value="RibonucZ/Hydroxyglut_hydro"/>
</dbReference>
<accession>A9AVC6</accession>
<dbReference type="STRING" id="316274.Haur_1974"/>
<feature type="compositionally biased region" description="Pro residues" evidence="1">
    <location>
        <begin position="407"/>
        <end position="417"/>
    </location>
</feature>
<reference evidence="2 3" key="1">
    <citation type="journal article" date="2011" name="Stand. Genomic Sci.">
        <title>Complete genome sequence of the filamentous gliding predatory bacterium Herpetosiphon aurantiacus type strain (114-95(T)).</title>
        <authorList>
            <person name="Kiss H."/>
            <person name="Nett M."/>
            <person name="Domin N."/>
            <person name="Martin K."/>
            <person name="Maresca J.A."/>
            <person name="Copeland A."/>
            <person name="Lapidus A."/>
            <person name="Lucas S."/>
            <person name="Berry K.W."/>
            <person name="Glavina Del Rio T."/>
            <person name="Dalin E."/>
            <person name="Tice H."/>
            <person name="Pitluck S."/>
            <person name="Richardson P."/>
            <person name="Bruce D."/>
            <person name="Goodwin L."/>
            <person name="Han C."/>
            <person name="Detter J.C."/>
            <person name="Schmutz J."/>
            <person name="Brettin T."/>
            <person name="Land M."/>
            <person name="Hauser L."/>
            <person name="Kyrpides N.C."/>
            <person name="Ivanova N."/>
            <person name="Goker M."/>
            <person name="Woyke T."/>
            <person name="Klenk H.P."/>
            <person name="Bryant D.A."/>
        </authorList>
    </citation>
    <scope>NUCLEOTIDE SEQUENCE [LARGE SCALE GENOMIC DNA]</scope>
    <source>
        <strain evidence="3">ATCC 23779 / DSM 785 / 114-95</strain>
    </source>
</reference>
<name>A9AVC6_HERA2</name>
<proteinExistence type="predicted"/>
<evidence type="ECO:0008006" key="4">
    <source>
        <dbReference type="Google" id="ProtNLM"/>
    </source>
</evidence>
<dbReference type="PANTHER" id="PTHR30619">
    <property type="entry name" value="DNA INTERNALIZATION/COMPETENCE PROTEIN COMEC/REC2"/>
    <property type="match status" value="1"/>
</dbReference>
<dbReference type="InterPro" id="IPR052159">
    <property type="entry name" value="Competence_DNA_uptake"/>
</dbReference>
<keyword evidence="3" id="KW-1185">Reference proteome</keyword>
<dbReference type="KEGG" id="hau:Haur_1974"/>
<dbReference type="EMBL" id="CP000875">
    <property type="protein sequence ID" value="ABX04617.1"/>
    <property type="molecule type" value="Genomic_DNA"/>
</dbReference>
<feature type="region of interest" description="Disordered" evidence="1">
    <location>
        <begin position="373"/>
        <end position="418"/>
    </location>
</feature>
<dbReference type="SUPFAM" id="SSF56281">
    <property type="entry name" value="Metallo-hydrolase/oxidoreductase"/>
    <property type="match status" value="1"/>
</dbReference>
<evidence type="ECO:0000256" key="1">
    <source>
        <dbReference type="SAM" id="MobiDB-lite"/>
    </source>
</evidence>
<dbReference type="Proteomes" id="UP000000787">
    <property type="component" value="Chromosome"/>
</dbReference>
<protein>
    <recommendedName>
        <fullName evidence="4">Beta-lactamase domain protein</fullName>
    </recommendedName>
</protein>
<dbReference type="BioCyc" id="HAUR316274:GHYA-2003-MONOMER"/>
<dbReference type="Gene3D" id="3.60.15.10">
    <property type="entry name" value="Ribonuclease Z/Hydroxyacylglutathione hydrolase-like"/>
    <property type="match status" value="1"/>
</dbReference>
<dbReference type="AlphaFoldDB" id="A9AVC6"/>
<dbReference type="eggNOG" id="COG2333">
    <property type="taxonomic scope" value="Bacteria"/>
</dbReference>
<gene>
    <name evidence="2" type="ordered locus">Haur_1974</name>
</gene>